<dbReference type="GeneID" id="63840845"/>
<dbReference type="AlphaFoldDB" id="A0A9P4XY91"/>
<sequence>MHSRLISLAVLYTVPRAPPESGFASNITSLSSVQYEAAELIFYPCINEYEVLVESGNPTTTVVSSSYEVADPSSDRYVNFSCYFTEQNSGICDMDTYSSVPWDVTVPAPMMYLKDPASPNSNTTTFGMTYGTLAATAVDLFNALSGFATYTADGLAYVGMGEVPTIWYNLFGNSTEDATQRAIIMDALMQNVATSMTNVIRMFPSSGDGMNSFTVNGTATSPETFVEIHWGWLAFLASELVLSIIFVIGTIIHTARLAGRVLNSSSLAALAALDESSRSALGGIDDPQAMKRKAAGIRVQLLGSELVMV</sequence>
<feature type="transmembrane region" description="Helical" evidence="1">
    <location>
        <begin position="230"/>
        <end position="252"/>
    </location>
</feature>
<keyword evidence="1" id="KW-1133">Transmembrane helix</keyword>
<organism evidence="2 3">
    <name type="scientific">Cryphonectria parasitica (strain ATCC 38755 / EP155)</name>
    <dbReference type="NCBI Taxonomy" id="660469"/>
    <lineage>
        <taxon>Eukaryota</taxon>
        <taxon>Fungi</taxon>
        <taxon>Dikarya</taxon>
        <taxon>Ascomycota</taxon>
        <taxon>Pezizomycotina</taxon>
        <taxon>Sordariomycetes</taxon>
        <taxon>Sordariomycetidae</taxon>
        <taxon>Diaporthales</taxon>
        <taxon>Cryphonectriaceae</taxon>
        <taxon>Cryphonectria-Endothia species complex</taxon>
        <taxon>Cryphonectria</taxon>
    </lineage>
</organism>
<dbReference type="EMBL" id="MU032350">
    <property type="protein sequence ID" value="KAF3762735.1"/>
    <property type="molecule type" value="Genomic_DNA"/>
</dbReference>
<protein>
    <submittedName>
        <fullName evidence="2">Uncharacterized protein</fullName>
    </submittedName>
</protein>
<keyword evidence="3" id="KW-1185">Reference proteome</keyword>
<dbReference type="PANTHER" id="PTHR35394:SF5">
    <property type="entry name" value="DUF3176 DOMAIN-CONTAINING PROTEIN"/>
    <property type="match status" value="1"/>
</dbReference>
<dbReference type="RefSeq" id="XP_040773714.1">
    <property type="nucleotide sequence ID" value="XM_040923716.1"/>
</dbReference>
<name>A0A9P4XY91_CRYP1</name>
<gene>
    <name evidence="2" type="ORF">M406DRAFT_357576</name>
</gene>
<dbReference type="PANTHER" id="PTHR35394">
    <property type="entry name" value="DUF3176 DOMAIN-CONTAINING PROTEIN"/>
    <property type="match status" value="1"/>
</dbReference>
<evidence type="ECO:0000256" key="1">
    <source>
        <dbReference type="SAM" id="Phobius"/>
    </source>
</evidence>
<keyword evidence="1" id="KW-0812">Transmembrane</keyword>
<accession>A0A9P4XY91</accession>
<proteinExistence type="predicted"/>
<evidence type="ECO:0000313" key="2">
    <source>
        <dbReference type="EMBL" id="KAF3762735.1"/>
    </source>
</evidence>
<dbReference type="OrthoDB" id="5242705at2759"/>
<keyword evidence="1" id="KW-0472">Membrane</keyword>
<evidence type="ECO:0000313" key="3">
    <source>
        <dbReference type="Proteomes" id="UP000803844"/>
    </source>
</evidence>
<comment type="caution">
    <text evidence="2">The sequence shown here is derived from an EMBL/GenBank/DDBJ whole genome shotgun (WGS) entry which is preliminary data.</text>
</comment>
<reference evidence="2" key="1">
    <citation type="journal article" date="2020" name="Phytopathology">
        <title>Genome sequence of the chestnut blight fungus Cryphonectria parasitica EP155: A fundamental resource for an archetypical invasive plant pathogen.</title>
        <authorList>
            <person name="Crouch J.A."/>
            <person name="Dawe A."/>
            <person name="Aerts A."/>
            <person name="Barry K."/>
            <person name="Churchill A.C.L."/>
            <person name="Grimwood J."/>
            <person name="Hillman B."/>
            <person name="Milgroom M.G."/>
            <person name="Pangilinan J."/>
            <person name="Smith M."/>
            <person name="Salamov A."/>
            <person name="Schmutz J."/>
            <person name="Yadav J."/>
            <person name="Grigoriev I.V."/>
            <person name="Nuss D."/>
        </authorList>
    </citation>
    <scope>NUCLEOTIDE SEQUENCE</scope>
    <source>
        <strain evidence="2">EP155</strain>
    </source>
</reference>
<dbReference type="Proteomes" id="UP000803844">
    <property type="component" value="Unassembled WGS sequence"/>
</dbReference>